<dbReference type="CDD" id="cd20293">
    <property type="entry name" value="cupin_HutD_N"/>
    <property type="match status" value="1"/>
</dbReference>
<organism evidence="1 2">
    <name type="scientific">Noviherbaspirillum cavernae</name>
    <dbReference type="NCBI Taxonomy" id="2320862"/>
    <lineage>
        <taxon>Bacteria</taxon>
        <taxon>Pseudomonadati</taxon>
        <taxon>Pseudomonadota</taxon>
        <taxon>Betaproteobacteria</taxon>
        <taxon>Burkholderiales</taxon>
        <taxon>Oxalobacteraceae</taxon>
        <taxon>Noviherbaspirillum</taxon>
    </lineage>
</organism>
<dbReference type="RefSeq" id="WP_119740032.1">
    <property type="nucleotide sequence ID" value="NZ_QYUN01000002.1"/>
</dbReference>
<dbReference type="InterPro" id="IPR011051">
    <property type="entry name" value="RmlC_Cupin_sf"/>
</dbReference>
<sequence length="201" mass="21636">MRKFDASNCKVMPWKNGGGITTEIAIEPADATLDNFEWRISSAQVATSGPFSHFPEIDRSLAVLEGSGLQLRVDDAQQATLTAASTPFVFRGEQGIEATLLDGPITDFNVMTRRTRWTHALERLQFCGDTSLARRADQVFIYCARGADIACSNALGQGIALDAGDSVLVGSTDGEQIQLSSASPADLYIAHLSLQEAKNAR</sequence>
<protein>
    <submittedName>
        <fullName evidence="1">HutD family protein</fullName>
    </submittedName>
</protein>
<dbReference type="Gene3D" id="2.60.120.10">
    <property type="entry name" value="Jelly Rolls"/>
    <property type="match status" value="1"/>
</dbReference>
<dbReference type="InterPro" id="IPR010282">
    <property type="entry name" value="Uncharacterised_HutD/Ves"/>
</dbReference>
<evidence type="ECO:0000313" key="1">
    <source>
        <dbReference type="EMBL" id="RJG06976.1"/>
    </source>
</evidence>
<dbReference type="PANTHER" id="PTHR37943:SF1">
    <property type="entry name" value="PROTEIN VES"/>
    <property type="match status" value="1"/>
</dbReference>
<keyword evidence="2" id="KW-1185">Reference proteome</keyword>
<reference evidence="1 2" key="1">
    <citation type="submission" date="2018-09" db="EMBL/GenBank/DDBJ databases">
        <authorList>
            <person name="Zhu H."/>
        </authorList>
    </citation>
    <scope>NUCLEOTIDE SEQUENCE [LARGE SCALE GENOMIC DNA]</scope>
    <source>
        <strain evidence="1 2">K2R10-39</strain>
    </source>
</reference>
<dbReference type="Proteomes" id="UP000285190">
    <property type="component" value="Unassembled WGS sequence"/>
</dbReference>
<name>A0A418X3G2_9BURK</name>
<dbReference type="SUPFAM" id="SSF51182">
    <property type="entry name" value="RmlC-like cupins"/>
    <property type="match status" value="1"/>
</dbReference>
<evidence type="ECO:0000313" key="2">
    <source>
        <dbReference type="Proteomes" id="UP000285190"/>
    </source>
</evidence>
<dbReference type="AlphaFoldDB" id="A0A418X3G2"/>
<dbReference type="OrthoDB" id="9800082at2"/>
<dbReference type="EMBL" id="QYUN01000002">
    <property type="protein sequence ID" value="RJG06976.1"/>
    <property type="molecule type" value="Genomic_DNA"/>
</dbReference>
<comment type="caution">
    <text evidence="1">The sequence shown here is derived from an EMBL/GenBank/DDBJ whole genome shotgun (WGS) entry which is preliminary data.</text>
</comment>
<dbReference type="Pfam" id="PF05962">
    <property type="entry name" value="HutD"/>
    <property type="match status" value="1"/>
</dbReference>
<dbReference type="PANTHER" id="PTHR37943">
    <property type="entry name" value="PROTEIN VES"/>
    <property type="match status" value="1"/>
</dbReference>
<accession>A0A418X3G2</accession>
<gene>
    <name evidence="1" type="ORF">D3870_14065</name>
</gene>
<dbReference type="InterPro" id="IPR014710">
    <property type="entry name" value="RmlC-like_jellyroll"/>
</dbReference>
<proteinExistence type="predicted"/>